<proteinExistence type="predicted"/>
<gene>
    <name evidence="3" type="ORF">HBO38_36795</name>
</gene>
<dbReference type="RefSeq" id="WP_169886786.1">
    <property type="nucleotide sequence ID" value="NZ_JAAQWG010000145.1"/>
</dbReference>
<dbReference type="InterPro" id="IPR013762">
    <property type="entry name" value="Integrase-like_cat_sf"/>
</dbReference>
<sequence length="234" mass="26256">MTPPIRRATSLRPGQFKHLARVASVTGRMPERDVFLIWITHSTGVRVTELAQLEIGSVLFPSGAVRPQVYLSASITKHSRARNIYLTHPKCLEALERWLEVRVNRRWGFSGADEYRGLRPSSKLVMTFKGEAFELAFKHRMLDTGPEVYRCCDSLQQTFSRLYRQAGIKGGSSHSGRRTLAAKVLAATGDVEVVQTLLGHSEFYASSFNVITSAFKAKQMNFVQSKAAISMRFC</sequence>
<dbReference type="GO" id="GO:0003677">
    <property type="term" value="F:DNA binding"/>
    <property type="evidence" value="ECO:0007669"/>
    <property type="project" value="InterPro"/>
</dbReference>
<dbReference type="Gene3D" id="1.10.443.10">
    <property type="entry name" value="Intergrase catalytic core"/>
    <property type="match status" value="1"/>
</dbReference>
<evidence type="ECO:0000313" key="3">
    <source>
        <dbReference type="EMBL" id="NMY13854.1"/>
    </source>
</evidence>
<accession>A0A7Y1FDK3</accession>
<evidence type="ECO:0000256" key="1">
    <source>
        <dbReference type="ARBA" id="ARBA00023172"/>
    </source>
</evidence>
<dbReference type="GO" id="GO:0015074">
    <property type="term" value="P:DNA integration"/>
    <property type="evidence" value="ECO:0007669"/>
    <property type="project" value="InterPro"/>
</dbReference>
<dbReference type="EMBL" id="JAAQWG010000145">
    <property type="protein sequence ID" value="NMY13854.1"/>
    <property type="molecule type" value="Genomic_DNA"/>
</dbReference>
<dbReference type="SUPFAM" id="SSF56349">
    <property type="entry name" value="DNA breaking-rejoining enzymes"/>
    <property type="match status" value="1"/>
</dbReference>
<comment type="caution">
    <text evidence="3">The sequence shown here is derived from an EMBL/GenBank/DDBJ whole genome shotgun (WGS) entry which is preliminary data.</text>
</comment>
<name>A0A7Y1FDK3_PSEVE</name>
<dbReference type="Pfam" id="PF00589">
    <property type="entry name" value="Phage_integrase"/>
    <property type="match status" value="1"/>
</dbReference>
<evidence type="ECO:0000259" key="2">
    <source>
        <dbReference type="PROSITE" id="PS51898"/>
    </source>
</evidence>
<dbReference type="InterPro" id="IPR002104">
    <property type="entry name" value="Integrase_catalytic"/>
</dbReference>
<dbReference type="PROSITE" id="PS51898">
    <property type="entry name" value="TYR_RECOMBINASE"/>
    <property type="match status" value="1"/>
</dbReference>
<dbReference type="AlphaFoldDB" id="A0A7Y1FDK3"/>
<dbReference type="Proteomes" id="UP000537729">
    <property type="component" value="Unassembled WGS sequence"/>
</dbReference>
<reference evidence="3 4" key="1">
    <citation type="journal article" date="2020" name="Front. Microbiol.">
        <title>Genetic Organization of the aprX-lipA2 Operon Affects the Proteolytic Potential of Pseudomonas Species in Milk.</title>
        <authorList>
            <person name="Maier C."/>
            <person name="Huptas C."/>
            <person name="von Neubeck M."/>
            <person name="Scherer S."/>
            <person name="Wenning M."/>
            <person name="Lucking G."/>
        </authorList>
    </citation>
    <scope>NUCLEOTIDE SEQUENCE [LARGE SCALE GENOMIC DNA]</scope>
    <source>
        <strain evidence="3 4">DSM 16272</strain>
    </source>
</reference>
<evidence type="ECO:0000313" key="4">
    <source>
        <dbReference type="Proteomes" id="UP000537729"/>
    </source>
</evidence>
<dbReference type="InterPro" id="IPR011010">
    <property type="entry name" value="DNA_brk_join_enz"/>
</dbReference>
<keyword evidence="1" id="KW-0233">DNA recombination</keyword>
<protein>
    <submittedName>
        <fullName evidence="3">Site-specific integrase</fullName>
    </submittedName>
</protein>
<feature type="domain" description="Tyr recombinase" evidence="2">
    <location>
        <begin position="6"/>
        <end position="224"/>
    </location>
</feature>
<dbReference type="GO" id="GO:0006310">
    <property type="term" value="P:DNA recombination"/>
    <property type="evidence" value="ECO:0007669"/>
    <property type="project" value="UniProtKB-KW"/>
</dbReference>
<dbReference type="CDD" id="cd00397">
    <property type="entry name" value="DNA_BRE_C"/>
    <property type="match status" value="1"/>
</dbReference>
<organism evidence="3 4">
    <name type="scientific">Pseudomonas veronii</name>
    <dbReference type="NCBI Taxonomy" id="76761"/>
    <lineage>
        <taxon>Bacteria</taxon>
        <taxon>Pseudomonadati</taxon>
        <taxon>Pseudomonadota</taxon>
        <taxon>Gammaproteobacteria</taxon>
        <taxon>Pseudomonadales</taxon>
        <taxon>Pseudomonadaceae</taxon>
        <taxon>Pseudomonas</taxon>
    </lineage>
</organism>